<sequence length="225" mass="24909">MKYLDDLEQAYQNEKTSIILLKAIYFIFVAAVLLALILIPAYSYGVQDFAEALAITTITVLFVVSLLWDLLLVLELVKRARIKLTTKMKSQAGWILVDSMLGVLITVVALTAILGTCMYISKSTVAASGHTAATYIAQQRLDQLNLLDGSAAINPPAQEVVTQSGMQYRVTTEPITLSTLDGYYTNPAGQYNLSTYQITVSWPYLETGNEPNNVRLIGYYYVKTE</sequence>
<dbReference type="Proteomes" id="UP000320776">
    <property type="component" value="Chromosome"/>
</dbReference>
<name>A0A517DSJ6_9FIRM</name>
<feature type="transmembrane region" description="Helical" evidence="1">
    <location>
        <begin position="20"/>
        <end position="41"/>
    </location>
</feature>
<keyword evidence="1" id="KW-0812">Transmembrane</keyword>
<feature type="transmembrane region" description="Helical" evidence="1">
    <location>
        <begin position="53"/>
        <end position="74"/>
    </location>
</feature>
<dbReference type="KEGG" id="sted:SPTER_15750"/>
<feature type="transmembrane region" description="Helical" evidence="1">
    <location>
        <begin position="95"/>
        <end position="121"/>
    </location>
</feature>
<proteinExistence type="predicted"/>
<organism evidence="2 3">
    <name type="scientific">Sporomusa termitida</name>
    <dbReference type="NCBI Taxonomy" id="2377"/>
    <lineage>
        <taxon>Bacteria</taxon>
        <taxon>Bacillati</taxon>
        <taxon>Bacillota</taxon>
        <taxon>Negativicutes</taxon>
        <taxon>Selenomonadales</taxon>
        <taxon>Sporomusaceae</taxon>
        <taxon>Sporomusa</taxon>
    </lineage>
</organism>
<keyword evidence="3" id="KW-1185">Reference proteome</keyword>
<protein>
    <submittedName>
        <fullName evidence="2">Uncharacterized protein</fullName>
    </submittedName>
</protein>
<keyword evidence="1" id="KW-1133">Transmembrane helix</keyword>
<gene>
    <name evidence="2" type="ORF">SPTER_15750</name>
</gene>
<evidence type="ECO:0000256" key="1">
    <source>
        <dbReference type="SAM" id="Phobius"/>
    </source>
</evidence>
<evidence type="ECO:0000313" key="3">
    <source>
        <dbReference type="Proteomes" id="UP000320776"/>
    </source>
</evidence>
<accession>A0A517DSJ6</accession>
<evidence type="ECO:0000313" key="2">
    <source>
        <dbReference type="EMBL" id="QDR80256.1"/>
    </source>
</evidence>
<dbReference type="EMBL" id="CP036259">
    <property type="protein sequence ID" value="QDR80256.1"/>
    <property type="molecule type" value="Genomic_DNA"/>
</dbReference>
<dbReference type="AlphaFoldDB" id="A0A517DSJ6"/>
<dbReference type="RefSeq" id="WP_144349858.1">
    <property type="nucleotide sequence ID" value="NZ_CP036259.1"/>
</dbReference>
<reference evidence="2 3" key="1">
    <citation type="submission" date="2019-02" db="EMBL/GenBank/DDBJ databases">
        <title>Closed genome of Sporomusa termitida DSM 4440.</title>
        <authorList>
            <person name="Poehlein A."/>
            <person name="Daniel R."/>
        </authorList>
    </citation>
    <scope>NUCLEOTIDE SEQUENCE [LARGE SCALE GENOMIC DNA]</scope>
    <source>
        <strain evidence="2 3">DSM 4440</strain>
    </source>
</reference>
<keyword evidence="1" id="KW-0472">Membrane</keyword>